<dbReference type="InterPro" id="IPR036264">
    <property type="entry name" value="Bact_exopeptidase_dim_dom"/>
</dbReference>
<dbReference type="InterPro" id="IPR010162">
    <property type="entry name" value="PepT-like"/>
</dbReference>
<dbReference type="PANTHER" id="PTHR42994">
    <property type="entry name" value="PEPTIDASE T"/>
    <property type="match status" value="1"/>
</dbReference>
<dbReference type="RefSeq" id="WP_320313660.1">
    <property type="nucleotide sequence ID" value="NZ_JAVIKH010000008.1"/>
</dbReference>
<keyword evidence="2" id="KW-0479">Metal-binding</keyword>
<dbReference type="SUPFAM" id="SSF55031">
    <property type="entry name" value="Bacterial exopeptidase dimerisation domain"/>
    <property type="match status" value="1"/>
</dbReference>
<keyword evidence="4" id="KW-0862">Zinc</keyword>
<dbReference type="InterPro" id="IPR008007">
    <property type="entry name" value="Peptidase_M42"/>
</dbReference>
<evidence type="ECO:0000256" key="1">
    <source>
        <dbReference type="ARBA" id="ARBA00001947"/>
    </source>
</evidence>
<dbReference type="InterPro" id="IPR011650">
    <property type="entry name" value="Peptidase_M20_dimer"/>
</dbReference>
<evidence type="ECO:0000256" key="3">
    <source>
        <dbReference type="ARBA" id="ARBA00022801"/>
    </source>
</evidence>
<evidence type="ECO:0000256" key="4">
    <source>
        <dbReference type="ARBA" id="ARBA00022833"/>
    </source>
</evidence>
<reference evidence="8" key="1">
    <citation type="submission" date="2023-07" db="EMBL/GenBank/DDBJ databases">
        <authorList>
            <person name="Colorado M.A."/>
            <person name="Villamil L.M."/>
            <person name="Melo J.F."/>
            <person name="Rodriguez J.A."/>
            <person name="Ruiz R.Y."/>
        </authorList>
    </citation>
    <scope>NUCLEOTIDE SEQUENCE [LARGE SCALE GENOMIC DNA]</scope>
    <source>
        <strain evidence="8">C33</strain>
    </source>
</reference>
<dbReference type="SUPFAM" id="SSF53187">
    <property type="entry name" value="Zn-dependent exopeptidases"/>
    <property type="match status" value="1"/>
</dbReference>
<comment type="caution">
    <text evidence="7">The sequence shown here is derived from an EMBL/GenBank/DDBJ whole genome shotgun (WGS) entry which is preliminary data.</text>
</comment>
<evidence type="ECO:0000259" key="6">
    <source>
        <dbReference type="Pfam" id="PF07687"/>
    </source>
</evidence>
<dbReference type="PIRSF" id="PIRSF001123">
    <property type="entry name" value="PepA_GA"/>
    <property type="match status" value="1"/>
</dbReference>
<evidence type="ECO:0000313" key="7">
    <source>
        <dbReference type="EMBL" id="MDX8336255.1"/>
    </source>
</evidence>
<dbReference type="Pfam" id="PF01546">
    <property type="entry name" value="Peptidase_M20"/>
    <property type="match status" value="1"/>
</dbReference>
<dbReference type="Gene3D" id="3.30.70.360">
    <property type="match status" value="1"/>
</dbReference>
<dbReference type="EMBL" id="JAVIKH010000008">
    <property type="protein sequence ID" value="MDX8336255.1"/>
    <property type="molecule type" value="Genomic_DNA"/>
</dbReference>
<comment type="cofactor">
    <cofactor evidence="1">
        <name>Zn(2+)</name>
        <dbReference type="ChEBI" id="CHEBI:29105"/>
    </cofactor>
</comment>
<dbReference type="Pfam" id="PF07687">
    <property type="entry name" value="M20_dimer"/>
    <property type="match status" value="1"/>
</dbReference>
<gene>
    <name evidence="7" type="ORF">RFV38_07075</name>
</gene>
<feature type="domain" description="Peptidase M20 dimerisation" evidence="6">
    <location>
        <begin position="177"/>
        <end position="272"/>
    </location>
</feature>
<comment type="similarity">
    <text evidence="5">Belongs to the peptidase M42 family.</text>
</comment>
<evidence type="ECO:0000256" key="2">
    <source>
        <dbReference type="ARBA" id="ARBA00022723"/>
    </source>
</evidence>
<accession>A0ABU4W9P3</accession>
<proteinExistence type="inferred from homology"/>
<organism evidence="7 8">
    <name type="scientific">Candidatus Cetobacterium colombiensis</name>
    <dbReference type="NCBI Taxonomy" id="3073100"/>
    <lineage>
        <taxon>Bacteria</taxon>
        <taxon>Fusobacteriati</taxon>
        <taxon>Fusobacteriota</taxon>
        <taxon>Fusobacteriia</taxon>
        <taxon>Fusobacteriales</taxon>
        <taxon>Fusobacteriaceae</taxon>
        <taxon>Cetobacterium</taxon>
    </lineage>
</organism>
<dbReference type="InterPro" id="IPR002933">
    <property type="entry name" value="Peptidase_M20"/>
</dbReference>
<protein>
    <submittedName>
        <fullName evidence="7">M20/M25/M40 family metallo-hydrolase</fullName>
    </submittedName>
</protein>
<name>A0ABU4W9P3_9FUSO</name>
<keyword evidence="3" id="KW-0378">Hydrolase</keyword>
<evidence type="ECO:0000313" key="8">
    <source>
        <dbReference type="Proteomes" id="UP001279681"/>
    </source>
</evidence>
<sequence length="367" mass="39322">MIKETRLVENFLDMVKISSPSKNERAIGDYLIQILKELGLEVKEDNAGELNGGNCGNIIGILKSPGKKRFLFSAHMDTVVPCDKVVPIMENGIIKSDGTSILGGDDKGGIAAIIEMLRVIKENNLDHPEIVIVFSMGEEIGLLGSKSFDIESYGVDFGFILDSSGKPGRIITKAPSAARGTITIIGKPAHAGISPENGINALTVAAHAITKIKLGRVDTETTSNIGVVKGGQATNIVMPSVELEYEARSLSNEKLESLLKETLDIFENVCKEFGAKFENDVKVEYPGFSLDDNAEVVEIVKQACNKAGIESETVSSGGGSDTNIYNSKGVPSVNLAVGMSKVHTLEEYIEIKDLVNLSKILVEIIKG</sequence>
<keyword evidence="8" id="KW-1185">Reference proteome</keyword>
<dbReference type="NCBIfam" id="TIGR01883">
    <property type="entry name" value="PepT-like"/>
    <property type="match status" value="1"/>
</dbReference>
<dbReference type="Proteomes" id="UP001279681">
    <property type="component" value="Unassembled WGS sequence"/>
</dbReference>
<evidence type="ECO:0000256" key="5">
    <source>
        <dbReference type="PIRNR" id="PIRNR001123"/>
    </source>
</evidence>
<dbReference type="PANTHER" id="PTHR42994:SF2">
    <property type="entry name" value="PEPTIDASE"/>
    <property type="match status" value="1"/>
</dbReference>
<dbReference type="Gene3D" id="3.40.630.10">
    <property type="entry name" value="Zn peptidases"/>
    <property type="match status" value="1"/>
</dbReference>